<feature type="compositionally biased region" description="Gly residues" evidence="3">
    <location>
        <begin position="112"/>
        <end position="127"/>
    </location>
</feature>
<dbReference type="GO" id="GO:0031145">
    <property type="term" value="P:anaphase-promoting complex-dependent catabolic process"/>
    <property type="evidence" value="ECO:0007669"/>
    <property type="project" value="TreeGrafter"/>
</dbReference>
<dbReference type="GO" id="GO:0005680">
    <property type="term" value="C:anaphase-promoting complex"/>
    <property type="evidence" value="ECO:0007669"/>
    <property type="project" value="InterPro"/>
</dbReference>
<reference evidence="6" key="1">
    <citation type="journal article" date="2016" name="Nat. Commun.">
        <title>The Gonium pectorale genome demonstrates co-option of cell cycle regulation during the evolution of multicellularity.</title>
        <authorList>
            <person name="Hanschen E.R."/>
            <person name="Marriage T.N."/>
            <person name="Ferris P.J."/>
            <person name="Hamaji T."/>
            <person name="Toyoda A."/>
            <person name="Fujiyama A."/>
            <person name="Neme R."/>
            <person name="Noguchi H."/>
            <person name="Minakuchi Y."/>
            <person name="Suzuki M."/>
            <person name="Kawai-Toyooka H."/>
            <person name="Smith D.R."/>
            <person name="Sparks H."/>
            <person name="Anderson J."/>
            <person name="Bakaric R."/>
            <person name="Luria V."/>
            <person name="Karger A."/>
            <person name="Kirschner M.W."/>
            <person name="Durand P.M."/>
            <person name="Michod R.E."/>
            <person name="Nozaki H."/>
            <person name="Olson B.J."/>
        </authorList>
    </citation>
    <scope>NUCLEOTIDE SEQUENCE [LARGE SCALE GENOMIC DNA]</scope>
    <source>
        <strain evidence="6">NIES-2863</strain>
    </source>
</reference>
<name>A0A150H125_GONPE</name>
<dbReference type="Gene3D" id="1.25.40.10">
    <property type="entry name" value="Tetratricopeptide repeat domain"/>
    <property type="match status" value="2"/>
</dbReference>
<evidence type="ECO:0000313" key="5">
    <source>
        <dbReference type="EMBL" id="KXZ55829.1"/>
    </source>
</evidence>
<dbReference type="PANTHER" id="PTHR12558:SF10">
    <property type="entry name" value="CELL DIVISION CYCLE PROTEIN 23 HOMOLOG"/>
    <property type="match status" value="1"/>
</dbReference>
<dbReference type="Pfam" id="PF04049">
    <property type="entry name" value="ANAPC8"/>
    <property type="match status" value="1"/>
</dbReference>
<dbReference type="OrthoDB" id="10262026at2759"/>
<dbReference type="SUPFAM" id="SSF48452">
    <property type="entry name" value="TPR-like"/>
    <property type="match status" value="1"/>
</dbReference>
<dbReference type="STRING" id="33097.A0A150H125"/>
<feature type="compositionally biased region" description="Low complexity" evidence="3">
    <location>
        <begin position="202"/>
        <end position="220"/>
    </location>
</feature>
<evidence type="ECO:0000259" key="4">
    <source>
        <dbReference type="Pfam" id="PF04049"/>
    </source>
</evidence>
<keyword evidence="6" id="KW-1185">Reference proteome</keyword>
<proteinExistence type="predicted"/>
<organism evidence="5 6">
    <name type="scientific">Gonium pectorale</name>
    <name type="common">Green alga</name>
    <dbReference type="NCBI Taxonomy" id="33097"/>
    <lineage>
        <taxon>Eukaryota</taxon>
        <taxon>Viridiplantae</taxon>
        <taxon>Chlorophyta</taxon>
        <taxon>core chlorophytes</taxon>
        <taxon>Chlorophyceae</taxon>
        <taxon>CS clade</taxon>
        <taxon>Chlamydomonadales</taxon>
        <taxon>Volvocaceae</taxon>
        <taxon>Gonium</taxon>
    </lineage>
</organism>
<evidence type="ECO:0000313" key="6">
    <source>
        <dbReference type="Proteomes" id="UP000075714"/>
    </source>
</evidence>
<sequence>MYGRIVGKGLLACVAPRVDPNEHHPQYLLARAYLQAKEYRRCAHALSGPGLCGPLPAFLRLYASYLAGEKRREEERIEKGGPLGRAPELLNPELEGLEAELGKALAPLPGEDAGGGTGGGSGGGGGGEGNLRGDPFLLYLHGLVLAGRGRVAEALEALAASLRAYPVNWSAWMAVQSICTGSSVAGGLAGLLPPGAVLDGGPPPAVAAAPSPSADPSTSSPLPPLPAGLPVHWTRDFFHASLALCRQHNQEALSRLQGLAQLFRGSLAVESLVASAHYGLQNLDDAQALLEDLVARDPYRLEWGCRSGRGGAGGGREPLSGPPPPTL</sequence>
<dbReference type="GO" id="GO:0045842">
    <property type="term" value="P:positive regulation of mitotic metaphase/anaphase transition"/>
    <property type="evidence" value="ECO:0007669"/>
    <property type="project" value="TreeGrafter"/>
</dbReference>
<evidence type="ECO:0000256" key="2">
    <source>
        <dbReference type="ARBA" id="ARBA00022803"/>
    </source>
</evidence>
<feature type="region of interest" description="Disordered" evidence="3">
    <location>
        <begin position="202"/>
        <end position="223"/>
    </location>
</feature>
<keyword evidence="2" id="KW-0802">TPR repeat</keyword>
<evidence type="ECO:0000256" key="1">
    <source>
        <dbReference type="ARBA" id="ARBA00022737"/>
    </source>
</evidence>
<dbReference type="Proteomes" id="UP000075714">
    <property type="component" value="Unassembled WGS sequence"/>
</dbReference>
<dbReference type="GO" id="GO:0016567">
    <property type="term" value="P:protein ubiquitination"/>
    <property type="evidence" value="ECO:0007669"/>
    <property type="project" value="TreeGrafter"/>
</dbReference>
<protein>
    <recommendedName>
        <fullName evidence="4">Cdc23 domain-containing protein</fullName>
    </recommendedName>
</protein>
<feature type="domain" description="Cdc23" evidence="4">
    <location>
        <begin position="22"/>
        <end position="181"/>
    </location>
</feature>
<dbReference type="InterPro" id="IPR007192">
    <property type="entry name" value="APC8"/>
</dbReference>
<dbReference type="AlphaFoldDB" id="A0A150H125"/>
<keyword evidence="1" id="KW-0677">Repeat</keyword>
<gene>
    <name evidence="5" type="ORF">GPECTOR_2g1380</name>
</gene>
<dbReference type="PANTHER" id="PTHR12558">
    <property type="entry name" value="CELL DIVISION CYCLE 16,23,27"/>
    <property type="match status" value="1"/>
</dbReference>
<dbReference type="EMBL" id="LSYV01000003">
    <property type="protein sequence ID" value="KXZ55829.1"/>
    <property type="molecule type" value="Genomic_DNA"/>
</dbReference>
<feature type="region of interest" description="Disordered" evidence="3">
    <location>
        <begin position="106"/>
        <end position="127"/>
    </location>
</feature>
<dbReference type="InterPro" id="IPR011990">
    <property type="entry name" value="TPR-like_helical_dom_sf"/>
</dbReference>
<accession>A0A150H125</accession>
<evidence type="ECO:0000256" key="3">
    <source>
        <dbReference type="SAM" id="MobiDB-lite"/>
    </source>
</evidence>
<dbReference type="GO" id="GO:0051301">
    <property type="term" value="P:cell division"/>
    <property type="evidence" value="ECO:0007669"/>
    <property type="project" value="TreeGrafter"/>
</dbReference>
<comment type="caution">
    <text evidence="5">The sequence shown here is derived from an EMBL/GenBank/DDBJ whole genome shotgun (WGS) entry which is preliminary data.</text>
</comment>